<evidence type="ECO:0000313" key="2">
    <source>
        <dbReference type="Proteomes" id="UP000214720"/>
    </source>
</evidence>
<protein>
    <submittedName>
        <fullName evidence="1">Uncharacterized protein</fullName>
    </submittedName>
</protein>
<gene>
    <name evidence="1" type="ORF">BSU04_40030</name>
</gene>
<dbReference type="AlphaFoldDB" id="A0A226WPU6"/>
<organism evidence="1 2">
    <name type="scientific">Caballeronia sordidicola</name>
    <name type="common">Burkholderia sordidicola</name>
    <dbReference type="NCBI Taxonomy" id="196367"/>
    <lineage>
        <taxon>Bacteria</taxon>
        <taxon>Pseudomonadati</taxon>
        <taxon>Pseudomonadota</taxon>
        <taxon>Betaproteobacteria</taxon>
        <taxon>Burkholderiales</taxon>
        <taxon>Burkholderiaceae</taxon>
        <taxon>Caballeronia</taxon>
    </lineage>
</organism>
<proteinExistence type="predicted"/>
<dbReference type="EMBL" id="MTHB01000262">
    <property type="protein sequence ID" value="OXC72840.1"/>
    <property type="molecule type" value="Genomic_DNA"/>
</dbReference>
<evidence type="ECO:0000313" key="1">
    <source>
        <dbReference type="EMBL" id="OXC72840.1"/>
    </source>
</evidence>
<sequence length="43" mass="4682">MTCNSAACTVGAVVAATVPPMNANVESFSKNDFMDDRKKWMSR</sequence>
<dbReference type="Proteomes" id="UP000214720">
    <property type="component" value="Unassembled WGS sequence"/>
</dbReference>
<accession>A0A226WPU6</accession>
<reference evidence="2" key="1">
    <citation type="submission" date="2017-01" db="EMBL/GenBank/DDBJ databases">
        <title>Genome Analysis of Deinococcus marmoris KOPRI26562.</title>
        <authorList>
            <person name="Kim J.H."/>
            <person name="Oh H.-M."/>
        </authorList>
    </citation>
    <scope>NUCLEOTIDE SEQUENCE [LARGE SCALE GENOMIC DNA]</scope>
    <source>
        <strain evidence="2">PAMC 26633</strain>
    </source>
</reference>
<name>A0A226WPU6_CABSO</name>
<comment type="caution">
    <text evidence="1">The sequence shown here is derived from an EMBL/GenBank/DDBJ whole genome shotgun (WGS) entry which is preliminary data.</text>
</comment>